<keyword evidence="1" id="KW-0812">Transmembrane</keyword>
<gene>
    <name evidence="3" type="ORF">QWZ16_17425</name>
</gene>
<dbReference type="Proteomes" id="UP001238540">
    <property type="component" value="Unassembled WGS sequence"/>
</dbReference>
<dbReference type="RefSeq" id="WP_290312899.1">
    <property type="nucleotide sequence ID" value="NZ_JAUFQC010000027.1"/>
</dbReference>
<dbReference type="SUPFAM" id="SSF52540">
    <property type="entry name" value="P-loop containing nucleoside triphosphate hydrolases"/>
    <property type="match status" value="1"/>
</dbReference>
<evidence type="ECO:0000256" key="1">
    <source>
        <dbReference type="SAM" id="Phobius"/>
    </source>
</evidence>
<dbReference type="InterPro" id="IPR006073">
    <property type="entry name" value="GTP-bd"/>
</dbReference>
<evidence type="ECO:0000313" key="4">
    <source>
        <dbReference type="Proteomes" id="UP001238540"/>
    </source>
</evidence>
<dbReference type="EMBL" id="JAUFQC010000027">
    <property type="protein sequence ID" value="MDN3611385.1"/>
    <property type="molecule type" value="Genomic_DNA"/>
</dbReference>
<dbReference type="Gene3D" id="3.40.50.300">
    <property type="entry name" value="P-loop containing nucleotide triphosphate hydrolases"/>
    <property type="match status" value="1"/>
</dbReference>
<keyword evidence="1" id="KW-0472">Membrane</keyword>
<evidence type="ECO:0000313" key="3">
    <source>
        <dbReference type="EMBL" id="MDN3611385.1"/>
    </source>
</evidence>
<dbReference type="Pfam" id="PF01926">
    <property type="entry name" value="MMR_HSR1"/>
    <property type="match status" value="1"/>
</dbReference>
<comment type="caution">
    <text evidence="3">The sequence shown here is derived from an EMBL/GenBank/DDBJ whole genome shotgun (WGS) entry which is preliminary data.</text>
</comment>
<feature type="transmembrane region" description="Helical" evidence="1">
    <location>
        <begin position="37"/>
        <end position="61"/>
    </location>
</feature>
<name>A0ABT8BW88_9VIBR</name>
<organism evidence="3 4">
    <name type="scientific">Vibrio ostreicida</name>
    <dbReference type="NCBI Taxonomy" id="526588"/>
    <lineage>
        <taxon>Bacteria</taxon>
        <taxon>Pseudomonadati</taxon>
        <taxon>Pseudomonadota</taxon>
        <taxon>Gammaproteobacteria</taxon>
        <taxon>Vibrionales</taxon>
        <taxon>Vibrionaceae</taxon>
        <taxon>Vibrio</taxon>
    </lineage>
</organism>
<dbReference type="PANTHER" id="PTHR42714:SF2">
    <property type="entry name" value="TRNA MODIFICATION GTPASE GTPBP3, MITOCHONDRIAL"/>
    <property type="match status" value="1"/>
</dbReference>
<feature type="domain" description="G" evidence="2">
    <location>
        <begin position="304"/>
        <end position="423"/>
    </location>
</feature>
<keyword evidence="4" id="KW-1185">Reference proteome</keyword>
<evidence type="ECO:0000259" key="2">
    <source>
        <dbReference type="Pfam" id="PF01926"/>
    </source>
</evidence>
<accession>A0ABT8BW88</accession>
<feature type="transmembrane region" description="Helical" evidence="1">
    <location>
        <begin position="67"/>
        <end position="87"/>
    </location>
</feature>
<proteinExistence type="predicted"/>
<sequence length="531" mass="59665">MPCGVYIKKRLQKVRGPPVMTSNKSKLTARQRYAESVVLISLIGAVAPILLVSGFGIYSIIQQGYVMHLTLALLISTVVFFIPRWLWGMWAKRSPSDDTEDILVEASSDWSDAELRIWQQANQSIQRKLTYSSDWASVKSHGIHIAAEIAQAFDKKALDFTVPEGLQLLEEISRRYRQVLDQHVPAVDRIKVSQMKWLYEVNEKYGEQAVKLGKRGMLAWRVLRVSNPIAAIASELRGKLLGSLTDKVSDNLQRNAKQALLQEVAQVCIDLYSGRYTTDKGDIGLSDIEQQDHARAETPLSPIRIAIVGQISAGKSSLVNTLTQHLNAEVDPLPATDDIRLYRCTLEGEEQLNLIDTPGLDGSDNMAARVLEQITQSDLVLWVLKANQSSRQLDVTLREQVADYYLRPEHRSRKRPTIIGVLNQVDKLHPAAEWAPPYDLSDDERVKANTLRAALDYNRGQLAMDTLYPLGQPQGRPSFGLEALETEIQAQYTQAKHVQLNRRRNEAKGAGWKGQSQRLFKASETIIKNIL</sequence>
<reference evidence="4" key="1">
    <citation type="journal article" date="2019" name="Int. J. Syst. Evol. Microbiol.">
        <title>The Global Catalogue of Microorganisms (GCM) 10K type strain sequencing project: providing services to taxonomists for standard genome sequencing and annotation.</title>
        <authorList>
            <consortium name="The Broad Institute Genomics Platform"/>
            <consortium name="The Broad Institute Genome Sequencing Center for Infectious Disease"/>
            <person name="Wu L."/>
            <person name="Ma J."/>
        </authorList>
    </citation>
    <scope>NUCLEOTIDE SEQUENCE [LARGE SCALE GENOMIC DNA]</scope>
    <source>
        <strain evidence="4">CECT 7398</strain>
    </source>
</reference>
<dbReference type="InterPro" id="IPR027417">
    <property type="entry name" value="P-loop_NTPase"/>
</dbReference>
<dbReference type="PANTHER" id="PTHR42714">
    <property type="entry name" value="TRNA MODIFICATION GTPASE GTPBP3"/>
    <property type="match status" value="1"/>
</dbReference>
<keyword evidence="1" id="KW-1133">Transmembrane helix</keyword>
<protein>
    <submittedName>
        <fullName evidence="3">50S ribosome-binding GTPase</fullName>
    </submittedName>
</protein>